<dbReference type="Pfam" id="PF00808">
    <property type="entry name" value="CBFD_NFYB_HMF"/>
    <property type="match status" value="1"/>
</dbReference>
<dbReference type="GO" id="GO:0046982">
    <property type="term" value="F:protein heterodimerization activity"/>
    <property type="evidence" value="ECO:0007669"/>
    <property type="project" value="InterPro"/>
</dbReference>
<dbReference type="Gene3D" id="1.10.20.10">
    <property type="entry name" value="Histone, subunit A"/>
    <property type="match status" value="1"/>
</dbReference>
<comment type="caution">
    <text evidence="5">The sequence shown here is derived from an EMBL/GenBank/DDBJ whole genome shotgun (WGS) entry which is preliminary data.</text>
</comment>
<evidence type="ECO:0000259" key="4">
    <source>
        <dbReference type="Pfam" id="PF00808"/>
    </source>
</evidence>
<dbReference type="InterPro" id="IPR009072">
    <property type="entry name" value="Histone-fold"/>
</dbReference>
<dbReference type="OrthoDB" id="653904at2759"/>
<evidence type="ECO:0000256" key="2">
    <source>
        <dbReference type="ARBA" id="ARBA00023242"/>
    </source>
</evidence>
<dbReference type="SUPFAM" id="SSF47113">
    <property type="entry name" value="Histone-fold"/>
    <property type="match status" value="1"/>
</dbReference>
<dbReference type="InterPro" id="IPR003958">
    <property type="entry name" value="CBFA_NFYB_domain"/>
</dbReference>
<gene>
    <name evidence="5" type="ORF">BDP27DRAFT_1157412</name>
</gene>
<dbReference type="InterPro" id="IPR050568">
    <property type="entry name" value="Transcr_DNA_Rep_Reg"/>
</dbReference>
<feature type="domain" description="Transcription factor CBF/NF-Y/archaeal histone" evidence="4">
    <location>
        <begin position="9"/>
        <end position="72"/>
    </location>
</feature>
<dbReference type="GO" id="GO:0017054">
    <property type="term" value="C:negative cofactor 2 complex"/>
    <property type="evidence" value="ECO:0007669"/>
    <property type="project" value="TreeGrafter"/>
</dbReference>
<name>A0A9P5PU45_9AGAR</name>
<protein>
    <submittedName>
        <fullName evidence="5">Histone-fold-containing protein</fullName>
    </submittedName>
</protein>
<comment type="subcellular location">
    <subcellularLocation>
        <location evidence="1">Nucleus</location>
    </subcellularLocation>
</comment>
<dbReference type="AlphaFoldDB" id="A0A9P5PU45"/>
<dbReference type="EMBL" id="JADNRY010000024">
    <property type="protein sequence ID" value="KAF9072426.1"/>
    <property type="molecule type" value="Genomic_DNA"/>
</dbReference>
<feature type="compositionally biased region" description="Acidic residues" evidence="3">
    <location>
        <begin position="163"/>
        <end position="181"/>
    </location>
</feature>
<evidence type="ECO:0000313" key="5">
    <source>
        <dbReference type="EMBL" id="KAF9072426.1"/>
    </source>
</evidence>
<feature type="non-terminal residue" evidence="5">
    <location>
        <position position="1"/>
    </location>
</feature>
<evidence type="ECO:0000256" key="3">
    <source>
        <dbReference type="SAM" id="MobiDB-lite"/>
    </source>
</evidence>
<reference evidence="5" key="1">
    <citation type="submission" date="2020-11" db="EMBL/GenBank/DDBJ databases">
        <authorList>
            <consortium name="DOE Joint Genome Institute"/>
            <person name="Ahrendt S."/>
            <person name="Riley R."/>
            <person name="Andreopoulos W."/>
            <person name="Labutti K."/>
            <person name="Pangilinan J."/>
            <person name="Ruiz-Duenas F.J."/>
            <person name="Barrasa J.M."/>
            <person name="Sanchez-Garcia M."/>
            <person name="Camarero S."/>
            <person name="Miyauchi S."/>
            <person name="Serrano A."/>
            <person name="Linde D."/>
            <person name="Babiker R."/>
            <person name="Drula E."/>
            <person name="Ayuso-Fernandez I."/>
            <person name="Pacheco R."/>
            <person name="Padilla G."/>
            <person name="Ferreira P."/>
            <person name="Barriuso J."/>
            <person name="Kellner H."/>
            <person name="Castanera R."/>
            <person name="Alfaro M."/>
            <person name="Ramirez L."/>
            <person name="Pisabarro A.G."/>
            <person name="Kuo A."/>
            <person name="Tritt A."/>
            <person name="Lipzen A."/>
            <person name="He G."/>
            <person name="Yan M."/>
            <person name="Ng V."/>
            <person name="Cullen D."/>
            <person name="Martin F."/>
            <person name="Rosso M.-N."/>
            <person name="Henrissat B."/>
            <person name="Hibbett D."/>
            <person name="Martinez A.T."/>
            <person name="Grigoriev I.V."/>
        </authorList>
    </citation>
    <scope>NUCLEOTIDE SEQUENCE</scope>
    <source>
        <strain evidence="5">AH 40177</strain>
    </source>
</reference>
<dbReference type="Proteomes" id="UP000772434">
    <property type="component" value="Unassembled WGS sequence"/>
</dbReference>
<keyword evidence="6" id="KW-1185">Reference proteome</keyword>
<feature type="compositionally biased region" description="Basic residues" evidence="3">
    <location>
        <begin position="109"/>
        <end position="119"/>
    </location>
</feature>
<accession>A0A9P5PU45</accession>
<organism evidence="5 6">
    <name type="scientific">Rhodocollybia butyracea</name>
    <dbReference type="NCBI Taxonomy" id="206335"/>
    <lineage>
        <taxon>Eukaryota</taxon>
        <taxon>Fungi</taxon>
        <taxon>Dikarya</taxon>
        <taxon>Basidiomycota</taxon>
        <taxon>Agaricomycotina</taxon>
        <taxon>Agaricomycetes</taxon>
        <taxon>Agaricomycetidae</taxon>
        <taxon>Agaricales</taxon>
        <taxon>Marasmiineae</taxon>
        <taxon>Omphalotaceae</taxon>
        <taxon>Rhodocollybia</taxon>
    </lineage>
</organism>
<sequence length="181" mass="19817">MKNKNKQTKFPVARIKKIMQKDDDVGKVAQATPVVISKALELFLALLVEKSGDVTIARGSKKVEAYHLKHAVETTDTFDFLKEIVESVPDPSAGGTIDLEAVNAENNAAKKKRSSKGKKAAALANNEDGGAAPKRRRKKVKSEELAQDKEDGDTVMAEPQINAEDEEEEKAPQDDDEDEDE</sequence>
<dbReference type="PANTHER" id="PTHR10252">
    <property type="entry name" value="HISTONE-LIKE TRANSCRIPTION FACTOR CCAAT-RELATED"/>
    <property type="match status" value="1"/>
</dbReference>
<dbReference type="PANTHER" id="PTHR10252:SF5">
    <property type="entry name" value="DR1-ASSOCIATED COREPRESSOR"/>
    <property type="match status" value="1"/>
</dbReference>
<keyword evidence="2" id="KW-0539">Nucleus</keyword>
<evidence type="ECO:0000313" key="6">
    <source>
        <dbReference type="Proteomes" id="UP000772434"/>
    </source>
</evidence>
<dbReference type="CDD" id="cd22906">
    <property type="entry name" value="HFD_DRAP1"/>
    <property type="match status" value="1"/>
</dbReference>
<proteinExistence type="predicted"/>
<dbReference type="GO" id="GO:0001046">
    <property type="term" value="F:core promoter sequence-specific DNA binding"/>
    <property type="evidence" value="ECO:0007669"/>
    <property type="project" value="TreeGrafter"/>
</dbReference>
<feature type="region of interest" description="Disordered" evidence="3">
    <location>
        <begin position="107"/>
        <end position="181"/>
    </location>
</feature>
<evidence type="ECO:0000256" key="1">
    <source>
        <dbReference type="ARBA" id="ARBA00004123"/>
    </source>
</evidence>
<dbReference type="GO" id="GO:0016251">
    <property type="term" value="F:RNA polymerase II general transcription initiation factor activity"/>
    <property type="evidence" value="ECO:0007669"/>
    <property type="project" value="TreeGrafter"/>
</dbReference>